<comment type="catalytic activity">
    <reaction evidence="12">
        <text>(6R)-5,10-methylene-5,6,7,8-tetrahydrofolate + NADP(+) = (6R)-5,10-methenyltetrahydrofolate + NADPH</text>
        <dbReference type="Rhea" id="RHEA:22812"/>
        <dbReference type="ChEBI" id="CHEBI:15636"/>
        <dbReference type="ChEBI" id="CHEBI:57455"/>
        <dbReference type="ChEBI" id="CHEBI:57783"/>
        <dbReference type="ChEBI" id="CHEBI:58349"/>
        <dbReference type="EC" id="1.5.1.5"/>
    </reaction>
</comment>
<dbReference type="PRINTS" id="PR00085">
    <property type="entry name" value="THFDHDRGNASE"/>
</dbReference>
<dbReference type="Pfam" id="PF00763">
    <property type="entry name" value="THF_DHG_CYH"/>
    <property type="match status" value="1"/>
</dbReference>
<dbReference type="InterPro" id="IPR020631">
    <property type="entry name" value="THF_DH/CycHdrlase_NAD-bd_dom"/>
</dbReference>
<keyword evidence="9 12" id="KW-0368">Histidine biosynthesis</keyword>
<keyword evidence="3 12" id="KW-0554">One-carbon metabolism</keyword>
<keyword evidence="6 12" id="KW-0378">Hydrolase</keyword>
<organism evidence="15 16">
    <name type="scientific">Candidatus Abzuiibacterium crystallinum</name>
    <dbReference type="NCBI Taxonomy" id="1974748"/>
    <lineage>
        <taxon>Bacteria</taxon>
        <taxon>Pseudomonadati</taxon>
        <taxon>Candidatus Omnitrophota</taxon>
        <taxon>Candidatus Abzuiibacterium</taxon>
    </lineage>
</organism>
<comment type="similarity">
    <text evidence="12">Belongs to the tetrahydrofolate dehydrogenase/cyclohydrolase family.</text>
</comment>
<feature type="domain" description="Tetrahydrofolate dehydrogenase/cyclohydrolase NAD(P)-binding" evidence="14">
    <location>
        <begin position="140"/>
        <end position="283"/>
    </location>
</feature>
<proteinExistence type="inferred from homology"/>
<feature type="domain" description="Tetrahydrofolate dehydrogenase/cyclohydrolase catalytic" evidence="13">
    <location>
        <begin position="7"/>
        <end position="121"/>
    </location>
</feature>
<dbReference type="AlphaFoldDB" id="A0A2H0LKY9"/>
<evidence type="ECO:0000259" key="13">
    <source>
        <dbReference type="Pfam" id="PF00763"/>
    </source>
</evidence>
<evidence type="ECO:0000313" key="16">
    <source>
        <dbReference type="Proteomes" id="UP000230859"/>
    </source>
</evidence>
<dbReference type="EC" id="3.5.4.9" evidence="12"/>
<evidence type="ECO:0000256" key="2">
    <source>
        <dbReference type="ARBA" id="ARBA00011738"/>
    </source>
</evidence>
<dbReference type="GO" id="GO:0000105">
    <property type="term" value="P:L-histidine biosynthetic process"/>
    <property type="evidence" value="ECO:0007669"/>
    <property type="project" value="UniProtKB-KW"/>
</dbReference>
<evidence type="ECO:0000256" key="3">
    <source>
        <dbReference type="ARBA" id="ARBA00022563"/>
    </source>
</evidence>
<gene>
    <name evidence="12" type="primary">folD</name>
    <name evidence="15" type="ORF">COV74_10810</name>
</gene>
<feature type="binding site" evidence="12">
    <location>
        <position position="235"/>
    </location>
    <ligand>
        <name>NADP(+)</name>
        <dbReference type="ChEBI" id="CHEBI:58349"/>
    </ligand>
</feature>
<dbReference type="PANTHER" id="PTHR48099">
    <property type="entry name" value="C-1-TETRAHYDROFOLATE SYNTHASE, CYTOPLASMIC-RELATED"/>
    <property type="match status" value="1"/>
</dbReference>
<dbReference type="Proteomes" id="UP000230859">
    <property type="component" value="Unassembled WGS sequence"/>
</dbReference>
<keyword evidence="11 12" id="KW-0511">Multifunctional enzyme</keyword>
<dbReference type="InterPro" id="IPR036291">
    <property type="entry name" value="NAD(P)-bd_dom_sf"/>
</dbReference>
<dbReference type="HAMAP" id="MF_01576">
    <property type="entry name" value="THF_DHG_CYH"/>
    <property type="match status" value="1"/>
</dbReference>
<dbReference type="Gene3D" id="3.40.50.720">
    <property type="entry name" value="NAD(P)-binding Rossmann-like Domain"/>
    <property type="match status" value="1"/>
</dbReference>
<dbReference type="EMBL" id="PCVY01000076">
    <property type="protein sequence ID" value="PIQ85079.1"/>
    <property type="molecule type" value="Genomic_DNA"/>
</dbReference>
<dbReference type="GO" id="GO:0005829">
    <property type="term" value="C:cytosol"/>
    <property type="evidence" value="ECO:0007669"/>
    <property type="project" value="TreeGrafter"/>
</dbReference>
<dbReference type="GO" id="GO:0009086">
    <property type="term" value="P:methionine biosynthetic process"/>
    <property type="evidence" value="ECO:0007669"/>
    <property type="project" value="UniProtKB-KW"/>
</dbReference>
<keyword evidence="4 12" id="KW-0028">Amino-acid biosynthesis</keyword>
<dbReference type="PANTHER" id="PTHR48099:SF5">
    <property type="entry name" value="C-1-TETRAHYDROFOLATE SYNTHASE, CYTOPLASMIC"/>
    <property type="match status" value="1"/>
</dbReference>
<evidence type="ECO:0000256" key="4">
    <source>
        <dbReference type="ARBA" id="ARBA00022605"/>
    </source>
</evidence>
<comment type="caution">
    <text evidence="15">The sequence shown here is derived from an EMBL/GenBank/DDBJ whole genome shotgun (WGS) entry which is preliminary data.</text>
</comment>
<evidence type="ECO:0000256" key="10">
    <source>
        <dbReference type="ARBA" id="ARBA00023167"/>
    </source>
</evidence>
<keyword evidence="8 12" id="KW-0560">Oxidoreductase</keyword>
<evidence type="ECO:0000313" key="15">
    <source>
        <dbReference type="EMBL" id="PIQ85079.1"/>
    </source>
</evidence>
<dbReference type="FunFam" id="3.40.50.720:FF:000006">
    <property type="entry name" value="Bifunctional protein FolD"/>
    <property type="match status" value="1"/>
</dbReference>
<dbReference type="SUPFAM" id="SSF53223">
    <property type="entry name" value="Aminoacid dehydrogenase-like, N-terminal domain"/>
    <property type="match status" value="1"/>
</dbReference>
<feature type="binding site" evidence="12">
    <location>
        <position position="191"/>
    </location>
    <ligand>
        <name>NADP(+)</name>
        <dbReference type="ChEBI" id="CHEBI:58349"/>
    </ligand>
</feature>
<evidence type="ECO:0000256" key="6">
    <source>
        <dbReference type="ARBA" id="ARBA00022801"/>
    </source>
</evidence>
<dbReference type="GO" id="GO:0004477">
    <property type="term" value="F:methenyltetrahydrofolate cyclohydrolase activity"/>
    <property type="evidence" value="ECO:0007669"/>
    <property type="project" value="UniProtKB-UniRule"/>
</dbReference>
<evidence type="ECO:0000256" key="11">
    <source>
        <dbReference type="ARBA" id="ARBA00023268"/>
    </source>
</evidence>
<keyword evidence="10 12" id="KW-0486">Methionine biosynthesis</keyword>
<keyword evidence="7 12" id="KW-0521">NADP</keyword>
<dbReference type="GO" id="GO:0004488">
    <property type="term" value="F:methylenetetrahydrofolate dehydrogenase (NADP+) activity"/>
    <property type="evidence" value="ECO:0007669"/>
    <property type="project" value="UniProtKB-UniRule"/>
</dbReference>
<keyword evidence="5 12" id="KW-0658">Purine biosynthesis</keyword>
<evidence type="ECO:0000256" key="1">
    <source>
        <dbReference type="ARBA" id="ARBA00004777"/>
    </source>
</evidence>
<dbReference type="InterPro" id="IPR000672">
    <property type="entry name" value="THF_DH/CycHdrlase"/>
</dbReference>
<dbReference type="Pfam" id="PF02882">
    <property type="entry name" value="THF_DHG_CYH_C"/>
    <property type="match status" value="1"/>
</dbReference>
<comment type="catalytic activity">
    <reaction evidence="12">
        <text>(6R)-5,10-methenyltetrahydrofolate + H2O = (6R)-10-formyltetrahydrofolate + H(+)</text>
        <dbReference type="Rhea" id="RHEA:23700"/>
        <dbReference type="ChEBI" id="CHEBI:15377"/>
        <dbReference type="ChEBI" id="CHEBI:15378"/>
        <dbReference type="ChEBI" id="CHEBI:57455"/>
        <dbReference type="ChEBI" id="CHEBI:195366"/>
        <dbReference type="EC" id="3.5.4.9"/>
    </reaction>
</comment>
<accession>A0A2H0LKY9</accession>
<dbReference type="FunFam" id="3.40.50.10860:FF:000005">
    <property type="entry name" value="C-1-tetrahydrofolate synthase, cytoplasmic, putative"/>
    <property type="match status" value="1"/>
</dbReference>
<protein>
    <recommendedName>
        <fullName evidence="12">Bifunctional protein FolD</fullName>
    </recommendedName>
    <domain>
        <recommendedName>
            <fullName evidence="12">Methylenetetrahydrofolate dehydrogenase</fullName>
            <ecNumber evidence="12">1.5.1.5</ecNumber>
        </recommendedName>
    </domain>
    <domain>
        <recommendedName>
            <fullName evidence="12">Methenyltetrahydrofolate cyclohydrolase</fullName>
            <ecNumber evidence="12">3.5.4.9</ecNumber>
        </recommendedName>
    </domain>
</protein>
<comment type="pathway">
    <text evidence="1 12">One-carbon metabolism; tetrahydrofolate interconversion.</text>
</comment>
<dbReference type="GO" id="GO:0006164">
    <property type="term" value="P:purine nucleotide biosynthetic process"/>
    <property type="evidence" value="ECO:0007669"/>
    <property type="project" value="UniProtKB-KW"/>
</dbReference>
<name>A0A2H0LKY9_9BACT</name>
<reference evidence="15 16" key="1">
    <citation type="submission" date="2017-09" db="EMBL/GenBank/DDBJ databases">
        <title>Depth-based differentiation of microbial function through sediment-hosted aquifers and enrichment of novel symbionts in the deep terrestrial subsurface.</title>
        <authorList>
            <person name="Probst A.J."/>
            <person name="Ladd B."/>
            <person name="Jarett J.K."/>
            <person name="Geller-Mcgrath D.E."/>
            <person name="Sieber C.M."/>
            <person name="Emerson J.B."/>
            <person name="Anantharaman K."/>
            <person name="Thomas B.C."/>
            <person name="Malmstrom R."/>
            <person name="Stieglmeier M."/>
            <person name="Klingl A."/>
            <person name="Woyke T."/>
            <person name="Ryan C.M."/>
            <person name="Banfield J.F."/>
        </authorList>
    </citation>
    <scope>NUCLEOTIDE SEQUENCE [LARGE SCALE GENOMIC DNA]</scope>
    <source>
        <strain evidence="15">CG11_big_fil_rev_8_21_14_0_20_45_26</strain>
    </source>
</reference>
<dbReference type="EC" id="1.5.1.5" evidence="12"/>
<dbReference type="SUPFAM" id="SSF51735">
    <property type="entry name" value="NAD(P)-binding Rossmann-fold domains"/>
    <property type="match status" value="1"/>
</dbReference>
<dbReference type="Gene3D" id="3.40.50.10860">
    <property type="entry name" value="Leucine Dehydrogenase, chain A, domain 1"/>
    <property type="match status" value="1"/>
</dbReference>
<evidence type="ECO:0000256" key="5">
    <source>
        <dbReference type="ARBA" id="ARBA00022755"/>
    </source>
</evidence>
<evidence type="ECO:0000256" key="12">
    <source>
        <dbReference type="HAMAP-Rule" id="MF_01576"/>
    </source>
</evidence>
<dbReference type="UniPathway" id="UPA00193"/>
<evidence type="ECO:0000256" key="8">
    <source>
        <dbReference type="ARBA" id="ARBA00023002"/>
    </source>
</evidence>
<dbReference type="GO" id="GO:0035999">
    <property type="term" value="P:tetrahydrofolate interconversion"/>
    <property type="evidence" value="ECO:0007669"/>
    <property type="project" value="UniProtKB-UniRule"/>
</dbReference>
<evidence type="ECO:0000256" key="9">
    <source>
        <dbReference type="ARBA" id="ARBA00023102"/>
    </source>
</evidence>
<sequence length="292" mass="31502">MSEAKLLDGKAIAQKYQTKISQEFAMLYRGTNCKPKMVAIKVHDDQASELYLKSQKRSAEAAGVIHETVSVLNSSQNYLIQAIRKANQDSAVHGIIIQMPLPQHFNLEGILDSIDPKKDIEGITSFNLGQLVLRKNRLVPCTALSCMTLIEETGVPLRGKEAVIVGSSKVVGRPAALLLLDRMATATVCHIATTEAGMLESHVKRADILVVGVGKPGVIPGDWIKPGAIVIDVGINRINGKTVGDVEFETAKKKAGFLSPVPGGVGPLTVTILMRNLLTAYRWQLSDKTVTS</sequence>
<feature type="binding site" evidence="12">
    <location>
        <begin position="166"/>
        <end position="168"/>
    </location>
    <ligand>
        <name>NADP(+)</name>
        <dbReference type="ChEBI" id="CHEBI:58349"/>
    </ligand>
</feature>
<comment type="subunit">
    <text evidence="2 12">Homodimer.</text>
</comment>
<dbReference type="CDD" id="cd01080">
    <property type="entry name" value="NAD_bind_m-THF_DH_Cyclohyd"/>
    <property type="match status" value="1"/>
</dbReference>
<evidence type="ECO:0000256" key="7">
    <source>
        <dbReference type="ARBA" id="ARBA00022857"/>
    </source>
</evidence>
<dbReference type="InterPro" id="IPR020630">
    <property type="entry name" value="THF_DH/CycHdrlase_cat_dom"/>
</dbReference>
<evidence type="ECO:0000259" key="14">
    <source>
        <dbReference type="Pfam" id="PF02882"/>
    </source>
</evidence>
<dbReference type="InterPro" id="IPR046346">
    <property type="entry name" value="Aminoacid_DH-like_N_sf"/>
</dbReference>
<comment type="function">
    <text evidence="12">Catalyzes the oxidation of 5,10-methylenetetrahydrofolate to 5,10-methenyltetrahydrofolate and then the hydrolysis of 5,10-methenyltetrahydrofolate to 10-formyltetrahydrofolate.</text>
</comment>